<proteinExistence type="predicted"/>
<evidence type="ECO:0000313" key="1">
    <source>
        <dbReference type="EMBL" id="GHF90086.1"/>
    </source>
</evidence>
<protein>
    <recommendedName>
        <fullName evidence="3">Chemotaxis protein</fullName>
    </recommendedName>
</protein>
<accession>A0A919BIR3</accession>
<reference evidence="1" key="1">
    <citation type="journal article" date="2014" name="Int. J. Syst. Evol. Microbiol.">
        <title>Complete genome sequence of Corynebacterium casei LMG S-19264T (=DSM 44701T), isolated from a smear-ripened cheese.</title>
        <authorList>
            <consortium name="US DOE Joint Genome Institute (JGI-PGF)"/>
            <person name="Walter F."/>
            <person name="Albersmeier A."/>
            <person name="Kalinowski J."/>
            <person name="Ruckert C."/>
        </authorList>
    </citation>
    <scope>NUCLEOTIDE SEQUENCE</scope>
    <source>
        <strain evidence="1">KCTC 42731</strain>
    </source>
</reference>
<dbReference type="EMBL" id="BNCK01000003">
    <property type="protein sequence ID" value="GHF90086.1"/>
    <property type="molecule type" value="Genomic_DNA"/>
</dbReference>
<comment type="caution">
    <text evidence="1">The sequence shown here is derived from an EMBL/GenBank/DDBJ whole genome shotgun (WGS) entry which is preliminary data.</text>
</comment>
<dbReference type="Gene3D" id="6.10.250.3200">
    <property type="match status" value="1"/>
</dbReference>
<keyword evidence="2" id="KW-1185">Reference proteome</keyword>
<dbReference type="Proteomes" id="UP000623842">
    <property type="component" value="Unassembled WGS sequence"/>
</dbReference>
<evidence type="ECO:0008006" key="3">
    <source>
        <dbReference type="Google" id="ProtNLM"/>
    </source>
</evidence>
<organism evidence="1 2">
    <name type="scientific">Thalassotalea marina</name>
    <dbReference type="NCBI Taxonomy" id="1673741"/>
    <lineage>
        <taxon>Bacteria</taxon>
        <taxon>Pseudomonadati</taxon>
        <taxon>Pseudomonadota</taxon>
        <taxon>Gammaproteobacteria</taxon>
        <taxon>Alteromonadales</taxon>
        <taxon>Colwelliaceae</taxon>
        <taxon>Thalassotalea</taxon>
    </lineage>
</organism>
<dbReference type="AlphaFoldDB" id="A0A919BIR3"/>
<evidence type="ECO:0000313" key="2">
    <source>
        <dbReference type="Proteomes" id="UP000623842"/>
    </source>
</evidence>
<dbReference type="RefSeq" id="WP_189769347.1">
    <property type="nucleotide sequence ID" value="NZ_BNCK01000003.1"/>
</dbReference>
<reference evidence="1" key="2">
    <citation type="submission" date="2020-09" db="EMBL/GenBank/DDBJ databases">
        <authorList>
            <person name="Sun Q."/>
            <person name="Kim S."/>
        </authorList>
    </citation>
    <scope>NUCLEOTIDE SEQUENCE</scope>
    <source>
        <strain evidence="1">KCTC 42731</strain>
    </source>
</reference>
<dbReference type="SUPFAM" id="SSF58104">
    <property type="entry name" value="Methyl-accepting chemotaxis protein (MCP) signaling domain"/>
    <property type="match status" value="1"/>
</dbReference>
<name>A0A919BIR3_9GAMM</name>
<gene>
    <name evidence="1" type="ORF">GCM10017161_17600</name>
</gene>
<sequence>MEQLDREYQYFVGAAQVAASLEQANNIAKQLSITASNARAVALRAGQNAAGFKPLTDFIDQLANTTISSSKNINELANKLSRNSANKYRIDNAFNKFNGVLQSNNQAQFNQSLHQPISMIVKQQQALSFTHRSLLEKLSEELILLSDELRTAVVLATLSRVEASQADTDFQDTLYSVADNVEEAATKIKAHILSAIEHVNSIKLDRR</sequence>